<keyword evidence="2" id="KW-1185">Reference proteome</keyword>
<protein>
    <submittedName>
        <fullName evidence="1">Uncharacterized protein</fullName>
    </submittedName>
</protein>
<dbReference type="AlphaFoldDB" id="F3GR38"/>
<dbReference type="EMBL" id="AEAI01004392">
    <property type="protein sequence ID" value="EGH49541.1"/>
    <property type="molecule type" value="Genomic_DNA"/>
</dbReference>
<dbReference type="GO" id="GO:0016811">
    <property type="term" value="F:hydrolase activity, acting on carbon-nitrogen (but not peptide) bonds, in linear amides"/>
    <property type="evidence" value="ECO:0007669"/>
    <property type="project" value="InterPro"/>
</dbReference>
<feature type="non-terminal residue" evidence="1">
    <location>
        <position position="1"/>
    </location>
</feature>
<accession>F3GR38</accession>
<organism evidence="1 2">
    <name type="scientific">Pseudomonas syringae pv. pisi str. 1704B</name>
    <dbReference type="NCBI Taxonomy" id="629263"/>
    <lineage>
        <taxon>Bacteria</taxon>
        <taxon>Pseudomonadati</taxon>
        <taxon>Pseudomonadota</taxon>
        <taxon>Gammaproteobacteria</taxon>
        <taxon>Pseudomonadales</taxon>
        <taxon>Pseudomonadaceae</taxon>
        <taxon>Pseudomonas</taxon>
        <taxon>Pseudomonas syringae</taxon>
    </lineage>
</organism>
<name>F3GR38_PSESJ</name>
<proteinExistence type="predicted"/>
<comment type="caution">
    <text evidence="1">The sequence shown here is derived from an EMBL/GenBank/DDBJ whole genome shotgun (WGS) entry which is preliminary data.</text>
</comment>
<reference evidence="1 2" key="1">
    <citation type="journal article" date="2011" name="PLoS Pathog.">
        <title>Dynamic evolution of pathogenicity revealed by sequencing and comparative genomics of 19 Pseudomonas syringae isolates.</title>
        <authorList>
            <person name="Baltrus D.A."/>
            <person name="Nishimura M.T."/>
            <person name="Romanchuk A."/>
            <person name="Chang J.H."/>
            <person name="Mukhtar M.S."/>
            <person name="Cherkis K."/>
            <person name="Roach J."/>
            <person name="Grant S.R."/>
            <person name="Jones C.D."/>
            <person name="Dangl J.L."/>
        </authorList>
    </citation>
    <scope>NUCLEOTIDE SEQUENCE [LARGE SCALE GENOMIC DNA]</scope>
    <source>
        <strain evidence="1 2">1704B</strain>
    </source>
</reference>
<gene>
    <name evidence="1" type="ORF">PSYPI_47041</name>
</gene>
<feature type="non-terminal residue" evidence="1">
    <location>
        <position position="43"/>
    </location>
</feature>
<sequence length="43" mass="4574">AAEWVRPISTDDLVRLTRRLLVEGGVGQFAEALAGATPPALQK</sequence>
<evidence type="ECO:0000313" key="2">
    <source>
        <dbReference type="Proteomes" id="UP000004986"/>
    </source>
</evidence>
<evidence type="ECO:0000313" key="1">
    <source>
        <dbReference type="EMBL" id="EGH49541.1"/>
    </source>
</evidence>
<dbReference type="InterPro" id="IPR023343">
    <property type="entry name" value="Penicillin_amidase_dom1"/>
</dbReference>
<dbReference type="Gene3D" id="1.10.439.10">
    <property type="entry name" value="Penicillin Amidohydrolase, domain 1"/>
    <property type="match status" value="1"/>
</dbReference>
<dbReference type="Proteomes" id="UP000004986">
    <property type="component" value="Unassembled WGS sequence"/>
</dbReference>
<dbReference type="HOGENOM" id="CLU_3244269_0_0_6"/>